<proteinExistence type="predicted"/>
<sequence length="81" mass="8433">MNFVPPSSAAPILASMALRALTFGGSPKLTSFRVAKKTRRRQPDSGAARNLAEASISLSAVSMAAGSGSSKTSPRRLSLRE</sequence>
<accession>A0A6J6D0M5</accession>
<name>A0A6J6D0M5_9ZZZZ</name>
<organism evidence="1">
    <name type="scientific">freshwater metagenome</name>
    <dbReference type="NCBI Taxonomy" id="449393"/>
    <lineage>
        <taxon>unclassified sequences</taxon>
        <taxon>metagenomes</taxon>
        <taxon>ecological metagenomes</taxon>
    </lineage>
</organism>
<dbReference type="EMBL" id="CAEZSX010000100">
    <property type="protein sequence ID" value="CAB4556854.1"/>
    <property type="molecule type" value="Genomic_DNA"/>
</dbReference>
<evidence type="ECO:0000313" key="1">
    <source>
        <dbReference type="EMBL" id="CAB4556854.1"/>
    </source>
</evidence>
<dbReference type="AlphaFoldDB" id="A0A6J6D0M5"/>
<protein>
    <submittedName>
        <fullName evidence="1">Unannotated protein</fullName>
    </submittedName>
</protein>
<reference evidence="1" key="1">
    <citation type="submission" date="2020-05" db="EMBL/GenBank/DDBJ databases">
        <authorList>
            <person name="Chiriac C."/>
            <person name="Salcher M."/>
            <person name="Ghai R."/>
            <person name="Kavagutti S V."/>
        </authorList>
    </citation>
    <scope>NUCLEOTIDE SEQUENCE</scope>
</reference>
<gene>
    <name evidence="1" type="ORF">UFOPK1537_00662</name>
</gene>